<dbReference type="RefSeq" id="WP_200346940.1">
    <property type="nucleotide sequence ID" value="NZ_NRSJ01000027.1"/>
</dbReference>
<evidence type="ECO:0000256" key="8">
    <source>
        <dbReference type="ARBA" id="ARBA00023014"/>
    </source>
</evidence>
<dbReference type="Pfam" id="PF01257">
    <property type="entry name" value="2Fe-2S_thioredx"/>
    <property type="match status" value="1"/>
</dbReference>
<dbReference type="SUPFAM" id="SSF142019">
    <property type="entry name" value="Nqo1 FMN-binding domain-like"/>
    <property type="match status" value="1"/>
</dbReference>
<dbReference type="PANTHER" id="PTHR43578">
    <property type="entry name" value="NADH-QUINONE OXIDOREDUCTASE SUBUNIT F"/>
    <property type="match status" value="1"/>
</dbReference>
<evidence type="ECO:0000256" key="2">
    <source>
        <dbReference type="ARBA" id="ARBA00001966"/>
    </source>
</evidence>
<sequence>MNVDDLEIMAEGYRAENADVEHEIRVCMAASCQSSGAQPVLDALTAACDTKGGTCRVKGVGCMGLCSAGPLVTVGERDAELADSTIYRDVTADDAHDILASVDTAPVARLQCPNDLPFFSRQKKIVLEHAGVVDPDSFKGYVAVGGYRAMVQALSEMTPADVIAEITTSGLRGRGGGGYPTGLKWSTVAKMPGEQKYVICNADEGDPGAFMDRAILESDPHRVLEGMAIAAYAIGADKGYIYVRAEYPLAVERLKNAIRKAKRQGFLGHHICETQFNFDVEIRLGAGAFVCGEETALMASIEGGRGQPRPRPPYPAESGLFGRPTLINNVETYANVAPIVSEGGDWFASIGTERSAGTKVFALAGTIENTGLIEVPMGTTLRDIIEVIGGGIPDGKAFKAVQTGGPSGGCVPADHLDIPVDYDSLKTLGTMMGSGGMIVMDETSSMVDVARFFMEFCMDESCGKCVPCRTGTQQMHALLDKIAKSEASHSDLALLEELCEVVQATSLCGLGQTAPNPVMSTLRYFRDEYEEKLGR</sequence>
<dbReference type="GO" id="GO:0010181">
    <property type="term" value="F:FMN binding"/>
    <property type="evidence" value="ECO:0007669"/>
    <property type="project" value="InterPro"/>
</dbReference>
<dbReference type="CDD" id="cd02980">
    <property type="entry name" value="TRX_Fd_family"/>
    <property type="match status" value="1"/>
</dbReference>
<evidence type="ECO:0000256" key="5">
    <source>
        <dbReference type="ARBA" id="ARBA00022485"/>
    </source>
</evidence>
<accession>A0AAJ0U5N2</accession>
<comment type="cofactor">
    <cofactor evidence="2">
        <name>[4Fe-4S] cluster</name>
        <dbReference type="ChEBI" id="CHEBI:49883"/>
    </cofactor>
</comment>
<proteinExistence type="inferred from homology"/>
<dbReference type="Pfam" id="PF01512">
    <property type="entry name" value="Complex1_51K"/>
    <property type="match status" value="1"/>
</dbReference>
<dbReference type="Gene3D" id="1.20.1440.230">
    <property type="entry name" value="NADH-ubiquinone oxidoreductase 51kDa subunit, iron-sulphur binding domain"/>
    <property type="match status" value="1"/>
</dbReference>
<dbReference type="FunFam" id="3.40.50.11540:FF:000001">
    <property type="entry name" value="NADH dehydrogenase [ubiquinone] flavoprotein 1, mitochondrial"/>
    <property type="match status" value="1"/>
</dbReference>
<dbReference type="InterPro" id="IPR019575">
    <property type="entry name" value="Nuop51_4Fe4S-bd"/>
</dbReference>
<keyword evidence="8" id="KW-0411">Iron-sulfur</keyword>
<dbReference type="SUPFAM" id="SSF52833">
    <property type="entry name" value="Thioredoxin-like"/>
    <property type="match status" value="1"/>
</dbReference>
<comment type="similarity">
    <text evidence="3">Belongs to the complex I 51 kDa subunit family.</text>
</comment>
<keyword evidence="13" id="KW-1185">Reference proteome</keyword>
<evidence type="ECO:0000256" key="4">
    <source>
        <dbReference type="ARBA" id="ARBA00019901"/>
    </source>
</evidence>
<reference evidence="12" key="1">
    <citation type="submission" date="2017-08" db="EMBL/GenBank/DDBJ databases">
        <authorList>
            <person name="Imhoff J.F."/>
            <person name="Rahn T."/>
            <person name="Kuenzel S."/>
            <person name="Neulinger S.C."/>
        </authorList>
    </citation>
    <scope>NUCLEOTIDE SEQUENCE</scope>
    <source>
        <strain evidence="12">DSM 11080</strain>
    </source>
</reference>
<dbReference type="InterPro" id="IPR037207">
    <property type="entry name" value="Nuop51_4Fe4S-bd_sf"/>
</dbReference>
<evidence type="ECO:0000313" key="13">
    <source>
        <dbReference type="Proteomes" id="UP001296776"/>
    </source>
</evidence>
<dbReference type="PROSITE" id="PS00645">
    <property type="entry name" value="COMPLEX1_51K_2"/>
    <property type="match status" value="1"/>
</dbReference>
<dbReference type="PANTHER" id="PTHR43578:SF3">
    <property type="entry name" value="NADH-QUINONE OXIDOREDUCTASE SUBUNIT F"/>
    <property type="match status" value="1"/>
</dbReference>
<dbReference type="InterPro" id="IPR011538">
    <property type="entry name" value="Nuo51_FMN-bd"/>
</dbReference>
<dbReference type="EMBL" id="NRSJ01000027">
    <property type="protein sequence ID" value="MBK1705721.1"/>
    <property type="molecule type" value="Genomic_DNA"/>
</dbReference>
<evidence type="ECO:0000256" key="1">
    <source>
        <dbReference type="ARBA" id="ARBA00001917"/>
    </source>
</evidence>
<comment type="cofactor">
    <cofactor evidence="1">
        <name>FMN</name>
        <dbReference type="ChEBI" id="CHEBI:58210"/>
    </cofactor>
</comment>
<dbReference type="SUPFAM" id="SSF142984">
    <property type="entry name" value="Nqo1 middle domain-like"/>
    <property type="match status" value="1"/>
</dbReference>
<evidence type="ECO:0000256" key="6">
    <source>
        <dbReference type="ARBA" id="ARBA00022723"/>
    </source>
</evidence>
<comment type="caution">
    <text evidence="12">The sequence shown here is derived from an EMBL/GenBank/DDBJ whole genome shotgun (WGS) entry which is preliminary data.</text>
</comment>
<evidence type="ECO:0000256" key="7">
    <source>
        <dbReference type="ARBA" id="ARBA00023004"/>
    </source>
</evidence>
<dbReference type="SUPFAM" id="SSF140490">
    <property type="entry name" value="Nqo1C-terminal domain-like"/>
    <property type="match status" value="1"/>
</dbReference>
<dbReference type="InterPro" id="IPR019554">
    <property type="entry name" value="Soluble_ligand-bd"/>
</dbReference>
<evidence type="ECO:0000313" key="12">
    <source>
        <dbReference type="EMBL" id="MBK1705721.1"/>
    </source>
</evidence>
<name>A0AAJ0U5N2_9GAMM</name>
<gene>
    <name evidence="12" type="ORF">CKO40_14430</name>
</gene>
<reference evidence="12" key="2">
    <citation type="journal article" date="2020" name="Microorganisms">
        <title>Osmotic Adaptation and Compatible Solute Biosynthesis of Phototrophic Bacteria as Revealed from Genome Analyses.</title>
        <authorList>
            <person name="Imhoff J.F."/>
            <person name="Rahn T."/>
            <person name="Kunzel S."/>
            <person name="Keller A."/>
            <person name="Neulinger S.C."/>
        </authorList>
    </citation>
    <scope>NUCLEOTIDE SEQUENCE</scope>
    <source>
        <strain evidence="12">DSM 11080</strain>
    </source>
</reference>
<dbReference type="GO" id="GO:0051539">
    <property type="term" value="F:4 iron, 4 sulfur cluster binding"/>
    <property type="evidence" value="ECO:0007669"/>
    <property type="project" value="UniProtKB-KW"/>
</dbReference>
<feature type="domain" description="NADH-ubiquinone oxidoreductase 51kDa subunit iron-sulphur binding" evidence="11">
    <location>
        <begin position="447"/>
        <end position="492"/>
    </location>
</feature>
<dbReference type="Gene3D" id="3.40.50.11540">
    <property type="entry name" value="NADH-ubiquinone oxidoreductase 51kDa subunit"/>
    <property type="match status" value="1"/>
</dbReference>
<dbReference type="FunFam" id="1.20.1440.230:FF:000001">
    <property type="entry name" value="Mitochondrial NADH dehydrogenase flavoprotein 1"/>
    <property type="match status" value="1"/>
</dbReference>
<organism evidence="12 13">
    <name type="scientific">Halochromatium glycolicum</name>
    <dbReference type="NCBI Taxonomy" id="85075"/>
    <lineage>
        <taxon>Bacteria</taxon>
        <taxon>Pseudomonadati</taxon>
        <taxon>Pseudomonadota</taxon>
        <taxon>Gammaproteobacteria</taxon>
        <taxon>Chromatiales</taxon>
        <taxon>Chromatiaceae</taxon>
        <taxon>Halochromatium</taxon>
    </lineage>
</organism>
<evidence type="ECO:0000256" key="9">
    <source>
        <dbReference type="ARBA" id="ARBA00031578"/>
    </source>
</evidence>
<dbReference type="AlphaFoldDB" id="A0AAJ0U5N2"/>
<dbReference type="Gene3D" id="3.40.30.10">
    <property type="entry name" value="Glutaredoxin"/>
    <property type="match status" value="1"/>
</dbReference>
<evidence type="ECO:0000259" key="11">
    <source>
        <dbReference type="SMART" id="SM00928"/>
    </source>
</evidence>
<dbReference type="SMART" id="SM00928">
    <property type="entry name" value="NADH_4Fe-4S"/>
    <property type="match status" value="1"/>
</dbReference>
<dbReference type="Gene3D" id="6.10.250.1450">
    <property type="match status" value="1"/>
</dbReference>
<dbReference type="InterPro" id="IPR001949">
    <property type="entry name" value="NADH-UbQ_OxRdtase_51kDa_CS"/>
</dbReference>
<evidence type="ECO:0000256" key="3">
    <source>
        <dbReference type="ARBA" id="ARBA00007523"/>
    </source>
</evidence>
<protein>
    <recommendedName>
        <fullName evidence="4">NADH-quinone oxidoreductase subunit F</fullName>
    </recommendedName>
    <alternativeName>
        <fullName evidence="9">NADH dehydrogenase I subunit F</fullName>
    </alternativeName>
    <alternativeName>
        <fullName evidence="10">NDH-1 subunit F</fullName>
    </alternativeName>
</protein>
<dbReference type="Pfam" id="PF10531">
    <property type="entry name" value="SLBB"/>
    <property type="match status" value="1"/>
</dbReference>
<dbReference type="InterPro" id="IPR036249">
    <property type="entry name" value="Thioredoxin-like_sf"/>
</dbReference>
<dbReference type="Proteomes" id="UP001296776">
    <property type="component" value="Unassembled WGS sequence"/>
</dbReference>
<keyword evidence="6" id="KW-0479">Metal-binding</keyword>
<dbReference type="InterPro" id="IPR037225">
    <property type="entry name" value="Nuo51_FMN-bd_sf"/>
</dbReference>
<dbReference type="GO" id="GO:0046872">
    <property type="term" value="F:metal ion binding"/>
    <property type="evidence" value="ECO:0007669"/>
    <property type="project" value="UniProtKB-KW"/>
</dbReference>
<dbReference type="Gene3D" id="3.10.20.600">
    <property type="match status" value="1"/>
</dbReference>
<dbReference type="Pfam" id="PF10589">
    <property type="entry name" value="NADH_4Fe-4S"/>
    <property type="match status" value="1"/>
</dbReference>
<evidence type="ECO:0000256" key="10">
    <source>
        <dbReference type="ARBA" id="ARBA00032787"/>
    </source>
</evidence>
<keyword evidence="7" id="KW-0408">Iron</keyword>
<keyword evidence="5" id="KW-0004">4Fe-4S</keyword>
<dbReference type="GO" id="GO:0008137">
    <property type="term" value="F:NADH dehydrogenase (ubiquinone) activity"/>
    <property type="evidence" value="ECO:0007669"/>
    <property type="project" value="InterPro"/>
</dbReference>
<dbReference type="NCBIfam" id="NF010120">
    <property type="entry name" value="PRK13596.1"/>
    <property type="match status" value="1"/>
</dbReference>